<organism evidence="4 5">
    <name type="scientific">Cyclostephanos tholiformis</name>
    <dbReference type="NCBI Taxonomy" id="382380"/>
    <lineage>
        <taxon>Eukaryota</taxon>
        <taxon>Sar</taxon>
        <taxon>Stramenopiles</taxon>
        <taxon>Ochrophyta</taxon>
        <taxon>Bacillariophyta</taxon>
        <taxon>Coscinodiscophyceae</taxon>
        <taxon>Thalassiosirophycidae</taxon>
        <taxon>Stephanodiscales</taxon>
        <taxon>Stephanodiscaceae</taxon>
        <taxon>Cyclostephanos</taxon>
    </lineage>
</organism>
<feature type="region of interest" description="Disordered" evidence="2">
    <location>
        <begin position="146"/>
        <end position="171"/>
    </location>
</feature>
<comment type="caution">
    <text evidence="4">The sequence shown here is derived from an EMBL/GenBank/DDBJ whole genome shotgun (WGS) entry which is preliminary data.</text>
</comment>
<dbReference type="PANTHER" id="PTHR46769:SF2">
    <property type="entry name" value="FIBROCYSTIN-L ISOFORM 2 PRECURSOR-RELATED"/>
    <property type="match status" value="1"/>
</dbReference>
<sequence>MASAPPPNKNFPYIKEGLPGTVPSQSPPSDAAMVETVDDEDDAAPAPFNSMEFDADNEWKWAAEEAARAISETTDKCASPAPLNSILTLPSSSLPAVAAMAETVDDEDDAAPAPFNSMEFDADNERKWAAAGAARAIVETTDKCASPAPLNSLLTQRSTPRTDTSDQGFTLDSRKCASADGAQQTDPSDQVSTQVSIREDILHESGLASNEVPTSHADGDGGDRDTDDRTRQLNHIDFRSRQVDDARAVVDIVERDSIFRVPEATLVVEKDEEVYLATPIEQTPPPEPSLPWWKQRRIRCLLGAMFLIVVAFSIGISQLIDVEPAPSISVALISVVPSSSPSSLPSPSPASSIIPSSTSPLSSATCETDPACGATLDTWTGISGGIGGGIADLEAGTDNMANMPNKTERLISQLEAPSNFGDSYGSRMKGWLVPPITGEYEFFIASGGHGEFWLSFDDHPANKEVKCYQPDYGGVGEKEWMTFPEQKSDPIQLVRSRAYYYEVLMMDVDGDDNLAIAWQYPSQVLEVIPAWYSRTIKPGWPTTCSVDSDCDDGLWCNGKL</sequence>
<keyword evidence="5" id="KW-1185">Reference proteome</keyword>
<gene>
    <name evidence="4" type="ORF">ACHAXA_005250</name>
</gene>
<dbReference type="AlphaFoldDB" id="A0ABD3R457"/>
<dbReference type="Proteomes" id="UP001530377">
    <property type="component" value="Unassembled WGS sequence"/>
</dbReference>
<name>A0ABD3R457_9STRA</name>
<evidence type="ECO:0000259" key="3">
    <source>
        <dbReference type="PROSITE" id="PS51820"/>
    </source>
</evidence>
<reference evidence="4 5" key="1">
    <citation type="submission" date="2024-10" db="EMBL/GenBank/DDBJ databases">
        <title>Updated reference genomes for cyclostephanoid diatoms.</title>
        <authorList>
            <person name="Roberts W.R."/>
            <person name="Alverson A.J."/>
        </authorList>
    </citation>
    <scope>NUCLEOTIDE SEQUENCE [LARGE SCALE GENOMIC DNA]</scope>
    <source>
        <strain evidence="4 5">AJA228-03</strain>
    </source>
</reference>
<dbReference type="InterPro" id="IPR037524">
    <property type="entry name" value="PA14/GLEYA"/>
</dbReference>
<evidence type="ECO:0000313" key="4">
    <source>
        <dbReference type="EMBL" id="KAL3807620.1"/>
    </source>
</evidence>
<dbReference type="InterPro" id="IPR052387">
    <property type="entry name" value="Fibrocystin"/>
</dbReference>
<evidence type="ECO:0000256" key="1">
    <source>
        <dbReference type="ARBA" id="ARBA00022729"/>
    </source>
</evidence>
<dbReference type="EMBL" id="JALLPB020000606">
    <property type="protein sequence ID" value="KAL3807620.1"/>
    <property type="molecule type" value="Genomic_DNA"/>
</dbReference>
<feature type="compositionally biased region" description="Basic and acidic residues" evidence="2">
    <location>
        <begin position="217"/>
        <end position="229"/>
    </location>
</feature>
<proteinExistence type="predicted"/>
<dbReference type="PANTHER" id="PTHR46769">
    <property type="entry name" value="POLYCYSTIC KIDNEY AND HEPATIC DISEASE 1 (AUTOSOMAL RECESSIVE)-LIKE 1"/>
    <property type="match status" value="1"/>
</dbReference>
<feature type="domain" description="PA14" evidence="3">
    <location>
        <begin position="369"/>
        <end position="532"/>
    </location>
</feature>
<accession>A0ABD3R457</accession>
<feature type="compositionally biased region" description="Polar residues" evidence="2">
    <location>
        <begin position="152"/>
        <end position="170"/>
    </location>
</feature>
<dbReference type="PROSITE" id="PS51820">
    <property type="entry name" value="PA14"/>
    <property type="match status" value="1"/>
</dbReference>
<protein>
    <recommendedName>
        <fullName evidence="3">PA14 domain-containing protein</fullName>
    </recommendedName>
</protein>
<feature type="region of interest" description="Disordered" evidence="2">
    <location>
        <begin position="204"/>
        <end position="229"/>
    </location>
</feature>
<evidence type="ECO:0000256" key="2">
    <source>
        <dbReference type="SAM" id="MobiDB-lite"/>
    </source>
</evidence>
<evidence type="ECO:0000313" key="5">
    <source>
        <dbReference type="Proteomes" id="UP001530377"/>
    </source>
</evidence>
<feature type="region of interest" description="Disordered" evidence="2">
    <location>
        <begin position="340"/>
        <end position="362"/>
    </location>
</feature>
<feature type="region of interest" description="Disordered" evidence="2">
    <location>
        <begin position="1"/>
        <end position="37"/>
    </location>
</feature>
<keyword evidence="1" id="KW-0732">Signal</keyword>